<dbReference type="Gene3D" id="3.40.1810.10">
    <property type="entry name" value="Transcription factor, MADS-box"/>
    <property type="match status" value="1"/>
</dbReference>
<dbReference type="CDD" id="cd00265">
    <property type="entry name" value="MADS_MEF2_like"/>
    <property type="match status" value="1"/>
</dbReference>
<accession>A0AAP0GLB4</accession>
<dbReference type="GO" id="GO:0045944">
    <property type="term" value="P:positive regulation of transcription by RNA polymerase II"/>
    <property type="evidence" value="ECO:0007669"/>
    <property type="project" value="InterPro"/>
</dbReference>
<dbReference type="PRINTS" id="PR00404">
    <property type="entry name" value="MADSDOMAIN"/>
</dbReference>
<dbReference type="EMBL" id="JBCNJP010000027">
    <property type="protein sequence ID" value="KAK9052304.1"/>
    <property type="molecule type" value="Genomic_DNA"/>
</dbReference>
<protein>
    <recommendedName>
        <fullName evidence="6">MADS-box domain-containing protein</fullName>
    </recommendedName>
</protein>
<dbReference type="SMART" id="SM00432">
    <property type="entry name" value="MADS"/>
    <property type="match status" value="1"/>
</dbReference>
<dbReference type="InterPro" id="IPR050142">
    <property type="entry name" value="MADS-box/MEF2_TF"/>
</dbReference>
<organism evidence="7 8">
    <name type="scientific">Deinandra increscens subsp. villosa</name>
    <dbReference type="NCBI Taxonomy" id="3103831"/>
    <lineage>
        <taxon>Eukaryota</taxon>
        <taxon>Viridiplantae</taxon>
        <taxon>Streptophyta</taxon>
        <taxon>Embryophyta</taxon>
        <taxon>Tracheophyta</taxon>
        <taxon>Spermatophyta</taxon>
        <taxon>Magnoliopsida</taxon>
        <taxon>eudicotyledons</taxon>
        <taxon>Gunneridae</taxon>
        <taxon>Pentapetalae</taxon>
        <taxon>asterids</taxon>
        <taxon>campanulids</taxon>
        <taxon>Asterales</taxon>
        <taxon>Asteraceae</taxon>
        <taxon>Asteroideae</taxon>
        <taxon>Heliantheae alliance</taxon>
        <taxon>Madieae</taxon>
        <taxon>Madiinae</taxon>
        <taxon>Deinandra</taxon>
    </lineage>
</organism>
<gene>
    <name evidence="7" type="ORF">SSX86_028933</name>
</gene>
<proteinExistence type="predicted"/>
<dbReference type="Proteomes" id="UP001408789">
    <property type="component" value="Unassembled WGS sequence"/>
</dbReference>
<sequence length="172" mass="20166">MGRGRVELKRIDDKVSRQVSFTKRRNGLMMKAHELSVLCDVDLAVFVFSGRNRLYEFSTGDSMTKILNRYLDHKHADEAARKTVREELRLQLTNVSSADRWTQMIQRQLNEHKVQQSDVTELYQLQKQTESVLRQVRTTKTQLMLASVKNLQEEQKQPRHKKHLMVGEVTTL</sequence>
<name>A0AAP0GLB4_9ASTR</name>
<dbReference type="InterPro" id="IPR002100">
    <property type="entry name" value="TF_MADSbox"/>
</dbReference>
<evidence type="ECO:0000259" key="6">
    <source>
        <dbReference type="PROSITE" id="PS50066"/>
    </source>
</evidence>
<keyword evidence="5" id="KW-0539">Nucleus</keyword>
<dbReference type="GO" id="GO:0000977">
    <property type="term" value="F:RNA polymerase II transcription regulatory region sequence-specific DNA binding"/>
    <property type="evidence" value="ECO:0007669"/>
    <property type="project" value="InterPro"/>
</dbReference>
<reference evidence="7 8" key="1">
    <citation type="submission" date="2024-04" db="EMBL/GenBank/DDBJ databases">
        <title>The reference genome of an endangered Asteraceae, Deinandra increscens subsp. villosa, native to the Central Coast of California.</title>
        <authorList>
            <person name="Guilliams M."/>
            <person name="Hasenstab-Lehman K."/>
            <person name="Meyer R."/>
            <person name="Mcevoy S."/>
        </authorList>
    </citation>
    <scope>NUCLEOTIDE SEQUENCE [LARGE SCALE GENOMIC DNA]</scope>
    <source>
        <tissue evidence="7">Leaf</tissue>
    </source>
</reference>
<dbReference type="InterPro" id="IPR036879">
    <property type="entry name" value="TF_MADSbox_sf"/>
</dbReference>
<dbReference type="AlphaFoldDB" id="A0AAP0GLB4"/>
<comment type="caution">
    <text evidence="7">The sequence shown here is derived from an EMBL/GenBank/DDBJ whole genome shotgun (WGS) entry which is preliminary data.</text>
</comment>
<keyword evidence="3" id="KW-0238">DNA-binding</keyword>
<keyword evidence="8" id="KW-1185">Reference proteome</keyword>
<dbReference type="InterPro" id="IPR033896">
    <property type="entry name" value="MEF2-like_N"/>
</dbReference>
<dbReference type="Pfam" id="PF00319">
    <property type="entry name" value="SRF-TF"/>
    <property type="match status" value="1"/>
</dbReference>
<dbReference type="GO" id="GO:0005634">
    <property type="term" value="C:nucleus"/>
    <property type="evidence" value="ECO:0007669"/>
    <property type="project" value="UniProtKB-SubCell"/>
</dbReference>
<dbReference type="PROSITE" id="PS50066">
    <property type="entry name" value="MADS_BOX_2"/>
    <property type="match status" value="1"/>
</dbReference>
<dbReference type="SUPFAM" id="SSF55455">
    <property type="entry name" value="SRF-like"/>
    <property type="match status" value="1"/>
</dbReference>
<dbReference type="PANTHER" id="PTHR48019">
    <property type="entry name" value="SERUM RESPONSE FACTOR HOMOLOG"/>
    <property type="match status" value="1"/>
</dbReference>
<dbReference type="GO" id="GO:0046983">
    <property type="term" value="F:protein dimerization activity"/>
    <property type="evidence" value="ECO:0007669"/>
    <property type="project" value="InterPro"/>
</dbReference>
<evidence type="ECO:0000313" key="7">
    <source>
        <dbReference type="EMBL" id="KAK9052304.1"/>
    </source>
</evidence>
<feature type="domain" description="MADS-box" evidence="6">
    <location>
        <begin position="1"/>
        <end position="61"/>
    </location>
</feature>
<keyword evidence="2" id="KW-0805">Transcription regulation</keyword>
<evidence type="ECO:0000256" key="1">
    <source>
        <dbReference type="ARBA" id="ARBA00004123"/>
    </source>
</evidence>
<keyword evidence="4" id="KW-0804">Transcription</keyword>
<evidence type="ECO:0000256" key="4">
    <source>
        <dbReference type="ARBA" id="ARBA00023163"/>
    </source>
</evidence>
<evidence type="ECO:0000256" key="3">
    <source>
        <dbReference type="ARBA" id="ARBA00023125"/>
    </source>
</evidence>
<evidence type="ECO:0000256" key="2">
    <source>
        <dbReference type="ARBA" id="ARBA00023015"/>
    </source>
</evidence>
<evidence type="ECO:0000256" key="5">
    <source>
        <dbReference type="ARBA" id="ARBA00023242"/>
    </source>
</evidence>
<comment type="subcellular location">
    <subcellularLocation>
        <location evidence="1">Nucleus</location>
    </subcellularLocation>
</comment>
<evidence type="ECO:0000313" key="8">
    <source>
        <dbReference type="Proteomes" id="UP001408789"/>
    </source>
</evidence>